<evidence type="ECO:0008006" key="3">
    <source>
        <dbReference type="Google" id="ProtNLM"/>
    </source>
</evidence>
<dbReference type="EMBL" id="BQXY01000014">
    <property type="protein sequence ID" value="GKU27645.1"/>
    <property type="molecule type" value="Genomic_DNA"/>
</dbReference>
<dbReference type="InterPro" id="IPR024523">
    <property type="entry name" value="DUF3793"/>
</dbReference>
<proteinExistence type="predicted"/>
<evidence type="ECO:0000313" key="1">
    <source>
        <dbReference type="EMBL" id="GKU27645.1"/>
    </source>
</evidence>
<comment type="caution">
    <text evidence="1">The sequence shown here is derived from an EMBL/GenBank/DDBJ whole genome shotgun (WGS) entry which is preliminary data.</text>
</comment>
<evidence type="ECO:0000313" key="2">
    <source>
        <dbReference type="Proteomes" id="UP001057868"/>
    </source>
</evidence>
<keyword evidence="2" id="KW-1185">Reference proteome</keyword>
<dbReference type="AlphaFoldDB" id="A0A9W6DCM1"/>
<sequence length="135" mass="15650">MPIKQYNNSETILIYDKSSITNILKCEKVRSLLKTYGYTDLENTDVVLNYLNIRLNSTNFPHEAGVFLGIPLHDVEGFIRRSEPCLLSGYWKVYSEVNYAKEIFELYDKSKDLVSNCILKGNDIRSLTKTLRLNF</sequence>
<dbReference type="Proteomes" id="UP001057868">
    <property type="component" value="Unassembled WGS sequence"/>
</dbReference>
<dbReference type="RefSeq" id="WP_261854502.1">
    <property type="nucleotide sequence ID" value="NZ_BQXY01000014.1"/>
</dbReference>
<protein>
    <recommendedName>
        <fullName evidence="3">DUF3793 family protein</fullName>
    </recommendedName>
</protein>
<accession>A0A9W6DCM1</accession>
<organism evidence="1 2">
    <name type="scientific">Clostridium folliculivorans</name>
    <dbReference type="NCBI Taxonomy" id="2886038"/>
    <lineage>
        <taxon>Bacteria</taxon>
        <taxon>Bacillati</taxon>
        <taxon>Bacillota</taxon>
        <taxon>Clostridia</taxon>
        <taxon>Eubacteriales</taxon>
        <taxon>Clostridiaceae</taxon>
        <taxon>Clostridium</taxon>
    </lineage>
</organism>
<reference evidence="1" key="1">
    <citation type="journal article" date="2023" name="Int. J. Syst. Evol. Microbiol.">
        <title>&lt;i&gt;Clostridium folliculivorans&lt;/i&gt; sp. nov., isolated from soil samples of an organic paddy in Japan.</title>
        <authorList>
            <person name="Tazawa J."/>
            <person name="Kobayashi H."/>
            <person name="Tanizawa Y."/>
            <person name="Uchino A."/>
            <person name="Tanaka F."/>
            <person name="Urashima Y."/>
            <person name="Miura S."/>
            <person name="Sakamoto M."/>
            <person name="Ohkuma M."/>
            <person name="Tohno M."/>
        </authorList>
    </citation>
    <scope>NUCLEOTIDE SEQUENCE</scope>
    <source>
        <strain evidence="1">D1-1</strain>
    </source>
</reference>
<gene>
    <name evidence="1" type="ORF">CFOLD11_44720</name>
</gene>
<dbReference type="Pfam" id="PF12672">
    <property type="entry name" value="DUF3793"/>
    <property type="match status" value="1"/>
</dbReference>
<name>A0A9W6DCM1_9CLOT</name>